<keyword evidence="2" id="KW-1185">Reference proteome</keyword>
<protein>
    <submittedName>
        <fullName evidence="1">Uncharacterized protein</fullName>
    </submittedName>
</protein>
<comment type="caution">
    <text evidence="1">The sequence shown here is derived from an EMBL/GenBank/DDBJ whole genome shotgun (WGS) entry which is preliminary data.</text>
</comment>
<evidence type="ECO:0000313" key="2">
    <source>
        <dbReference type="Proteomes" id="UP001374584"/>
    </source>
</evidence>
<accession>A0AAN9NWL0</accession>
<reference evidence="1 2" key="1">
    <citation type="submission" date="2024-01" db="EMBL/GenBank/DDBJ databases">
        <title>The genomes of 5 underutilized Papilionoideae crops provide insights into root nodulation and disease resistanc.</title>
        <authorList>
            <person name="Jiang F."/>
        </authorList>
    </citation>
    <scope>NUCLEOTIDE SEQUENCE [LARGE SCALE GENOMIC DNA]</scope>
    <source>
        <strain evidence="1">JINMINGXINNONG_FW02</strain>
        <tissue evidence="1">Leaves</tissue>
    </source>
</reference>
<organism evidence="1 2">
    <name type="scientific">Phaseolus coccineus</name>
    <name type="common">Scarlet runner bean</name>
    <name type="synonym">Phaseolus multiflorus</name>
    <dbReference type="NCBI Taxonomy" id="3886"/>
    <lineage>
        <taxon>Eukaryota</taxon>
        <taxon>Viridiplantae</taxon>
        <taxon>Streptophyta</taxon>
        <taxon>Embryophyta</taxon>
        <taxon>Tracheophyta</taxon>
        <taxon>Spermatophyta</taxon>
        <taxon>Magnoliopsida</taxon>
        <taxon>eudicotyledons</taxon>
        <taxon>Gunneridae</taxon>
        <taxon>Pentapetalae</taxon>
        <taxon>rosids</taxon>
        <taxon>fabids</taxon>
        <taxon>Fabales</taxon>
        <taxon>Fabaceae</taxon>
        <taxon>Papilionoideae</taxon>
        <taxon>50 kb inversion clade</taxon>
        <taxon>NPAAA clade</taxon>
        <taxon>indigoferoid/millettioid clade</taxon>
        <taxon>Phaseoleae</taxon>
        <taxon>Phaseolus</taxon>
    </lineage>
</organism>
<sequence>MELHSVNKPNNDIVNGQGNKPLEMEVLKTQKNRPGIAGCFFRSCSRKMLNLVPRTKPAISMEEDYRIFLLQSQPVGFYIRRVFGDGWDVLVSGFKDGWVYVTLFESRNEAEP</sequence>
<name>A0AAN9NWL0_PHACN</name>
<dbReference type="Proteomes" id="UP001374584">
    <property type="component" value="Unassembled WGS sequence"/>
</dbReference>
<dbReference type="EMBL" id="JAYMYR010000002">
    <property type="protein sequence ID" value="KAK7377904.1"/>
    <property type="molecule type" value="Genomic_DNA"/>
</dbReference>
<dbReference type="AlphaFoldDB" id="A0AAN9NWL0"/>
<gene>
    <name evidence="1" type="ORF">VNO80_03339</name>
</gene>
<proteinExistence type="predicted"/>
<evidence type="ECO:0000313" key="1">
    <source>
        <dbReference type="EMBL" id="KAK7377904.1"/>
    </source>
</evidence>